<dbReference type="InterPro" id="IPR024084">
    <property type="entry name" value="IsoPropMal-DH-like_dom"/>
</dbReference>
<keyword evidence="13" id="KW-0464">Manganese</keyword>
<evidence type="ECO:0000256" key="5">
    <source>
        <dbReference type="ARBA" id="ARBA00013013"/>
    </source>
</evidence>
<dbReference type="GO" id="GO:0006099">
    <property type="term" value="P:tricarboxylic acid cycle"/>
    <property type="evidence" value="ECO:0007669"/>
    <property type="project" value="UniProtKB-KW"/>
</dbReference>
<dbReference type="InterPro" id="IPR019818">
    <property type="entry name" value="IsoCit/isopropylmalate_DH_CS"/>
</dbReference>
<keyword evidence="10" id="KW-0460">Magnesium</keyword>
<dbReference type="STRING" id="1120923.SAMN02746095_03388"/>
<dbReference type="EMBL" id="BANC01000115">
    <property type="protein sequence ID" value="GAN81748.1"/>
    <property type="molecule type" value="Genomic_DNA"/>
</dbReference>
<dbReference type="GO" id="GO:0004450">
    <property type="term" value="F:isocitrate dehydrogenase (NADP+) activity"/>
    <property type="evidence" value="ECO:0007669"/>
    <property type="project" value="UniProtKB-EC"/>
</dbReference>
<dbReference type="Gene3D" id="3.40.718.10">
    <property type="entry name" value="Isopropylmalate Dehydrogenase"/>
    <property type="match status" value="1"/>
</dbReference>
<sequence>MTADATPAPKTKVTALPGDGIGPEVMDATIKILAAAEAPIEWEFAEAGAKAFERGVVTGVPRETLDSIGANKLALKSPLETPIGYGGKSANVTMRKYFELYANIRPVRELPGIQTPFSGRGIDMVIVRENVEDVYAGIEHMQTTTVAQCLKLMTAPGCERIIRAAYGVALAEERQSVTVAHKANIMKLTEGMMKRMGEKVAREFPGIKAGQVIIDNCAHQLVIRPEAYDVIVTSNMNGDIISDLAAGLVGGLGIAPSSNLGDQVAMFEAVHGSAPDIAGKDMANPTALLSASIMLLRHIGAFDVAEKVEQALFVTLAEGRNLTGDLAPRGHGVGTKAFTDQVISNLGRNSAMKSRTYKKLELTAWPKLTAHMEPSTRELVGIDVFLETDLDAETLGKTLEEISAYSPFTLTGISNRGVTVYPPTGGQTFLVDHFAARFMLKHPISLAGNTAEGQPEISYLVQRIGAKFSWMHIEKLQRFDGKDAFERPQGEG</sequence>
<dbReference type="SMART" id="SM01329">
    <property type="entry name" value="Iso_dh"/>
    <property type="match status" value="1"/>
</dbReference>
<keyword evidence="21" id="KW-1185">Reference proteome</keyword>
<comment type="cofactor">
    <cofactor evidence="1">
        <name>Mn(2+)</name>
        <dbReference type="ChEBI" id="CHEBI:29035"/>
    </cofactor>
</comment>
<evidence type="ECO:0000256" key="4">
    <source>
        <dbReference type="ARBA" id="ARBA00011738"/>
    </source>
</evidence>
<evidence type="ECO:0000256" key="10">
    <source>
        <dbReference type="ARBA" id="ARBA00022842"/>
    </source>
</evidence>
<dbReference type="AlphaFoldDB" id="A0A0D6PKL9"/>
<keyword evidence="8" id="KW-0816">Tricarboxylic acid cycle</keyword>
<organism evidence="20 21">
    <name type="scientific">Acidocella aminolytica 101 = DSM 11237</name>
    <dbReference type="NCBI Taxonomy" id="1120923"/>
    <lineage>
        <taxon>Bacteria</taxon>
        <taxon>Pseudomonadati</taxon>
        <taxon>Pseudomonadota</taxon>
        <taxon>Alphaproteobacteria</taxon>
        <taxon>Acetobacterales</taxon>
        <taxon>Acidocellaceae</taxon>
        <taxon>Acidocella</taxon>
    </lineage>
</organism>
<evidence type="ECO:0000256" key="9">
    <source>
        <dbReference type="ARBA" id="ARBA00022723"/>
    </source>
</evidence>
<feature type="domain" description="Isopropylmalate dehydrogenase-like" evidence="19">
    <location>
        <begin position="12"/>
        <end position="342"/>
    </location>
</feature>
<evidence type="ECO:0000256" key="1">
    <source>
        <dbReference type="ARBA" id="ARBA00001936"/>
    </source>
</evidence>
<dbReference type="PROSITE" id="PS00470">
    <property type="entry name" value="IDH_IMDH"/>
    <property type="match status" value="1"/>
</dbReference>
<evidence type="ECO:0000256" key="11">
    <source>
        <dbReference type="ARBA" id="ARBA00022857"/>
    </source>
</evidence>
<evidence type="ECO:0000256" key="15">
    <source>
        <dbReference type="ARBA" id="ARBA00029765"/>
    </source>
</evidence>
<evidence type="ECO:0000256" key="8">
    <source>
        <dbReference type="ARBA" id="ARBA00022532"/>
    </source>
</evidence>
<comment type="catalytic activity">
    <reaction evidence="14">
        <text>D-threo-isocitrate + NADP(+) = 2-oxoglutarate + CO2 + NADPH</text>
        <dbReference type="Rhea" id="RHEA:19629"/>
        <dbReference type="ChEBI" id="CHEBI:15562"/>
        <dbReference type="ChEBI" id="CHEBI:16526"/>
        <dbReference type="ChEBI" id="CHEBI:16810"/>
        <dbReference type="ChEBI" id="CHEBI:57783"/>
        <dbReference type="ChEBI" id="CHEBI:58349"/>
        <dbReference type="EC" id="1.1.1.42"/>
    </reaction>
</comment>
<evidence type="ECO:0000256" key="18">
    <source>
        <dbReference type="ARBA" id="ARBA00046127"/>
    </source>
</evidence>
<dbReference type="Proteomes" id="UP000032668">
    <property type="component" value="Unassembled WGS sequence"/>
</dbReference>
<evidence type="ECO:0000256" key="16">
    <source>
        <dbReference type="ARBA" id="ARBA00029990"/>
    </source>
</evidence>
<comment type="function">
    <text evidence="18">Catalyzes the oxidative decarboxylation of isocitrate to 2-oxoglutarate and carbon dioxide with the concomitant reduction of NADP(+).</text>
</comment>
<dbReference type="Pfam" id="PF18324">
    <property type="entry name" value="Isocitrate_DH_C_bact"/>
    <property type="match status" value="1"/>
</dbReference>
<evidence type="ECO:0000313" key="20">
    <source>
        <dbReference type="EMBL" id="GAN81748.1"/>
    </source>
</evidence>
<comment type="similarity">
    <text evidence="3">Belongs to the isocitrate and isopropylmalate dehydrogenases family.</text>
</comment>
<evidence type="ECO:0000256" key="6">
    <source>
        <dbReference type="ARBA" id="ARBA00019562"/>
    </source>
</evidence>
<dbReference type="Gene3D" id="3.30.70.1570">
    <property type="match status" value="1"/>
</dbReference>
<evidence type="ECO:0000256" key="13">
    <source>
        <dbReference type="ARBA" id="ARBA00023211"/>
    </source>
</evidence>
<name>A0A0D6PKL9_9PROT</name>
<dbReference type="InterPro" id="IPR040978">
    <property type="entry name" value="Isocitrate_DH_TT1725_C"/>
</dbReference>
<dbReference type="SUPFAM" id="SSF53659">
    <property type="entry name" value="Isocitrate/Isopropylmalate dehydrogenase-like"/>
    <property type="match status" value="1"/>
</dbReference>
<evidence type="ECO:0000256" key="2">
    <source>
        <dbReference type="ARBA" id="ARBA00001946"/>
    </source>
</evidence>
<keyword evidence="12" id="KW-0560">Oxidoreductase</keyword>
<evidence type="ECO:0000313" key="21">
    <source>
        <dbReference type="Proteomes" id="UP000032668"/>
    </source>
</evidence>
<keyword evidence="7" id="KW-0329">Glyoxylate bypass</keyword>
<dbReference type="GO" id="GO:0006102">
    <property type="term" value="P:isocitrate metabolic process"/>
    <property type="evidence" value="ECO:0007669"/>
    <property type="project" value="TreeGrafter"/>
</dbReference>
<dbReference type="GO" id="GO:0004449">
    <property type="term" value="F:isocitrate dehydrogenase (NAD+) activity"/>
    <property type="evidence" value="ECO:0007669"/>
    <property type="project" value="TreeGrafter"/>
</dbReference>
<evidence type="ECO:0000259" key="19">
    <source>
        <dbReference type="SMART" id="SM01329"/>
    </source>
</evidence>
<dbReference type="GO" id="GO:0051287">
    <property type="term" value="F:NAD binding"/>
    <property type="evidence" value="ECO:0007669"/>
    <property type="project" value="InterPro"/>
</dbReference>
<dbReference type="OrthoDB" id="9767905at2"/>
<dbReference type="PANTHER" id="PTHR11835:SF43">
    <property type="entry name" value="ISOPROPYLMALATE DEHYDROGENASE-LIKE DOMAIN-CONTAINING PROTEIN"/>
    <property type="match status" value="1"/>
</dbReference>
<dbReference type="Pfam" id="PF00180">
    <property type="entry name" value="Iso_dh"/>
    <property type="match status" value="1"/>
</dbReference>
<evidence type="ECO:0000256" key="17">
    <source>
        <dbReference type="ARBA" id="ARBA00031098"/>
    </source>
</evidence>
<dbReference type="PANTHER" id="PTHR11835">
    <property type="entry name" value="DECARBOXYLATING DEHYDROGENASES-ISOCITRATE, ISOPROPYLMALATE, TARTRATE"/>
    <property type="match status" value="1"/>
</dbReference>
<evidence type="ECO:0000256" key="12">
    <source>
        <dbReference type="ARBA" id="ARBA00023002"/>
    </source>
</evidence>
<dbReference type="EC" id="1.1.1.42" evidence="5"/>
<evidence type="ECO:0000256" key="3">
    <source>
        <dbReference type="ARBA" id="ARBA00007769"/>
    </source>
</evidence>
<evidence type="ECO:0000256" key="7">
    <source>
        <dbReference type="ARBA" id="ARBA00022435"/>
    </source>
</evidence>
<comment type="subunit">
    <text evidence="4">Homodimer.</text>
</comment>
<protein>
    <recommendedName>
        <fullName evidence="6">Isocitrate dehydrogenase [NADP]</fullName>
        <ecNumber evidence="5">1.1.1.42</ecNumber>
    </recommendedName>
    <alternativeName>
        <fullName evidence="15">IDP</fullName>
    </alternativeName>
    <alternativeName>
        <fullName evidence="16">NADP(+)-specific ICDH</fullName>
    </alternativeName>
    <alternativeName>
        <fullName evidence="17">Oxalosuccinate decarboxylase</fullName>
    </alternativeName>
</protein>
<comment type="cofactor">
    <cofactor evidence="2">
        <name>Mg(2+)</name>
        <dbReference type="ChEBI" id="CHEBI:18420"/>
    </cofactor>
</comment>
<dbReference type="RefSeq" id="WP_048880138.1">
    <property type="nucleotide sequence ID" value="NZ_BANC01000115.1"/>
</dbReference>
<comment type="caution">
    <text evidence="20">The sequence shown here is derived from an EMBL/GenBank/DDBJ whole genome shotgun (WGS) entry which is preliminary data.</text>
</comment>
<dbReference type="GO" id="GO:0000287">
    <property type="term" value="F:magnesium ion binding"/>
    <property type="evidence" value="ECO:0007669"/>
    <property type="project" value="InterPro"/>
</dbReference>
<keyword evidence="11" id="KW-0521">NADP</keyword>
<dbReference type="GO" id="GO:0006097">
    <property type="term" value="P:glyoxylate cycle"/>
    <property type="evidence" value="ECO:0007669"/>
    <property type="project" value="UniProtKB-KW"/>
</dbReference>
<dbReference type="InterPro" id="IPR046997">
    <property type="entry name" value="Isocitrate_DH_TT1725_C_sf"/>
</dbReference>
<keyword evidence="9" id="KW-0479">Metal-binding</keyword>
<reference evidence="20 21" key="1">
    <citation type="submission" date="2012-11" db="EMBL/GenBank/DDBJ databases">
        <title>Whole genome sequence of Acidocella aminolytica 101 = DSM 11237.</title>
        <authorList>
            <person name="Azuma Y."/>
            <person name="Higashiura N."/>
            <person name="Hirakawa H."/>
            <person name="Matsushita K."/>
        </authorList>
    </citation>
    <scope>NUCLEOTIDE SEQUENCE [LARGE SCALE GENOMIC DNA]</scope>
    <source>
        <strain evidence="21">101 / DSM 11237</strain>
    </source>
</reference>
<gene>
    <name evidence="20" type="ORF">Aam_117_001</name>
</gene>
<evidence type="ECO:0000256" key="14">
    <source>
        <dbReference type="ARBA" id="ARBA00023554"/>
    </source>
</evidence>
<proteinExistence type="inferred from homology"/>
<dbReference type="NCBIfam" id="NF006673">
    <property type="entry name" value="PRK09222.1"/>
    <property type="match status" value="1"/>
</dbReference>
<accession>A0A0D6PKL9</accession>